<proteinExistence type="predicted"/>
<dbReference type="EMBL" id="CCKQ01010713">
    <property type="protein sequence ID" value="CDW82243.1"/>
    <property type="molecule type" value="Genomic_DNA"/>
</dbReference>
<name>A0A078AMX8_STYLE</name>
<evidence type="ECO:0000256" key="1">
    <source>
        <dbReference type="SAM" id="Phobius"/>
    </source>
</evidence>
<dbReference type="AlphaFoldDB" id="A0A078AMX8"/>
<keyword evidence="1" id="KW-0812">Transmembrane</keyword>
<dbReference type="Proteomes" id="UP000039865">
    <property type="component" value="Unassembled WGS sequence"/>
</dbReference>
<gene>
    <name evidence="2" type="primary">Contig13770.g14686</name>
    <name evidence="2" type="ORF">STYLEM_11273</name>
</gene>
<evidence type="ECO:0000313" key="2">
    <source>
        <dbReference type="EMBL" id="CDW82243.1"/>
    </source>
</evidence>
<organism evidence="2 3">
    <name type="scientific">Stylonychia lemnae</name>
    <name type="common">Ciliate</name>
    <dbReference type="NCBI Taxonomy" id="5949"/>
    <lineage>
        <taxon>Eukaryota</taxon>
        <taxon>Sar</taxon>
        <taxon>Alveolata</taxon>
        <taxon>Ciliophora</taxon>
        <taxon>Intramacronucleata</taxon>
        <taxon>Spirotrichea</taxon>
        <taxon>Stichotrichia</taxon>
        <taxon>Sporadotrichida</taxon>
        <taxon>Oxytrichidae</taxon>
        <taxon>Stylonychinae</taxon>
        <taxon>Stylonychia</taxon>
    </lineage>
</organism>
<sequence length="184" mass="21766">MIYFYIYYRRLIAISRAVGTFEETCSLTKIRNHLMALFIFMIVSNVIKLLPQFDFIFEFAFNKEYIEDNRESMLFITNILVTISDTMVIIALSQSIKWSILMQRNYIFTKRQNSIGDCSTSNLDESIDNENHDVQAVIQRENSVKFYQQNKQQKQIDMINTPNSSLLEQHSVDYYAFNHPNQIK</sequence>
<accession>A0A078AMX8</accession>
<feature type="transmembrane region" description="Helical" evidence="1">
    <location>
        <begin position="73"/>
        <end position="92"/>
    </location>
</feature>
<keyword evidence="1" id="KW-0472">Membrane</keyword>
<evidence type="ECO:0000313" key="3">
    <source>
        <dbReference type="Proteomes" id="UP000039865"/>
    </source>
</evidence>
<protein>
    <submittedName>
        <fullName evidence="2">Uncharacterized protein</fullName>
    </submittedName>
</protein>
<reference evidence="2 3" key="1">
    <citation type="submission" date="2014-06" db="EMBL/GenBank/DDBJ databases">
        <authorList>
            <person name="Swart Estienne"/>
        </authorList>
    </citation>
    <scope>NUCLEOTIDE SEQUENCE [LARGE SCALE GENOMIC DNA]</scope>
    <source>
        <strain evidence="2 3">130c</strain>
    </source>
</reference>
<keyword evidence="1" id="KW-1133">Transmembrane helix</keyword>
<keyword evidence="3" id="KW-1185">Reference proteome</keyword>
<feature type="transmembrane region" description="Helical" evidence="1">
    <location>
        <begin position="34"/>
        <end position="53"/>
    </location>
</feature>
<dbReference type="InParanoid" id="A0A078AMX8"/>